<dbReference type="RefSeq" id="WP_146622668.1">
    <property type="nucleotide sequence ID" value="NZ_BJCC01000015.1"/>
</dbReference>
<dbReference type="AlphaFoldDB" id="A0A4P5P8C2"/>
<keyword evidence="3" id="KW-1185">Reference proteome</keyword>
<sequence length="72" mass="8227">MRIVLKKAVLEGMMAQYGDDVYSLAKRMEVAPSTIYRILNGDRGIGNDLIVKFMKAFDLSEKEFDTLFVFSE</sequence>
<dbReference type="CDD" id="cd00093">
    <property type="entry name" value="HTH_XRE"/>
    <property type="match status" value="1"/>
</dbReference>
<dbReference type="PROSITE" id="PS50943">
    <property type="entry name" value="HTH_CROC1"/>
    <property type="match status" value="1"/>
</dbReference>
<dbReference type="Gene3D" id="1.10.260.40">
    <property type="entry name" value="lambda repressor-like DNA-binding domains"/>
    <property type="match status" value="1"/>
</dbReference>
<dbReference type="InterPro" id="IPR010982">
    <property type="entry name" value="Lambda_DNA-bd_dom_sf"/>
</dbReference>
<dbReference type="Pfam" id="PF01381">
    <property type="entry name" value="HTH_3"/>
    <property type="match status" value="1"/>
</dbReference>
<protein>
    <recommendedName>
        <fullName evidence="1">HTH cro/C1-type domain-containing protein</fullName>
    </recommendedName>
</protein>
<dbReference type="InterPro" id="IPR001387">
    <property type="entry name" value="Cro/C1-type_HTH"/>
</dbReference>
<evidence type="ECO:0000313" key="3">
    <source>
        <dbReference type="Proteomes" id="UP000290567"/>
    </source>
</evidence>
<proteinExistence type="predicted"/>
<dbReference type="GO" id="GO:0003677">
    <property type="term" value="F:DNA binding"/>
    <property type="evidence" value="ECO:0007669"/>
    <property type="project" value="InterPro"/>
</dbReference>
<organism evidence="2 3">
    <name type="scientific">Enterococcus florum</name>
    <dbReference type="NCBI Taxonomy" id="2480627"/>
    <lineage>
        <taxon>Bacteria</taxon>
        <taxon>Bacillati</taxon>
        <taxon>Bacillota</taxon>
        <taxon>Bacilli</taxon>
        <taxon>Lactobacillales</taxon>
        <taxon>Enterococcaceae</taxon>
        <taxon>Enterococcus</taxon>
    </lineage>
</organism>
<accession>A0A4P5P8C2</accession>
<reference evidence="3" key="1">
    <citation type="submission" date="2019-02" db="EMBL/GenBank/DDBJ databases">
        <title>Draft genome sequence of Enterococcus sp. Gos25-1.</title>
        <authorList>
            <person name="Tanaka N."/>
            <person name="Shiwa Y."/>
            <person name="Fujita N."/>
        </authorList>
    </citation>
    <scope>NUCLEOTIDE SEQUENCE [LARGE SCALE GENOMIC DNA]</scope>
    <source>
        <strain evidence="3">Gos25-1</strain>
    </source>
</reference>
<gene>
    <name evidence="2" type="ORF">NRIC_21280</name>
</gene>
<dbReference type="OrthoDB" id="2186438at2"/>
<dbReference type="Proteomes" id="UP000290567">
    <property type="component" value="Unassembled WGS sequence"/>
</dbReference>
<evidence type="ECO:0000259" key="1">
    <source>
        <dbReference type="PROSITE" id="PS50943"/>
    </source>
</evidence>
<feature type="domain" description="HTH cro/C1-type" evidence="1">
    <location>
        <begin position="24"/>
        <end position="64"/>
    </location>
</feature>
<evidence type="ECO:0000313" key="2">
    <source>
        <dbReference type="EMBL" id="GCF94237.1"/>
    </source>
</evidence>
<name>A0A4P5P8C2_9ENTE</name>
<comment type="caution">
    <text evidence="2">The sequence shown here is derived from an EMBL/GenBank/DDBJ whole genome shotgun (WGS) entry which is preliminary data.</text>
</comment>
<dbReference type="SUPFAM" id="SSF47413">
    <property type="entry name" value="lambda repressor-like DNA-binding domains"/>
    <property type="match status" value="1"/>
</dbReference>
<dbReference type="EMBL" id="BJCC01000015">
    <property type="protein sequence ID" value="GCF94237.1"/>
    <property type="molecule type" value="Genomic_DNA"/>
</dbReference>